<reference evidence="1 2" key="1">
    <citation type="submission" date="2021-01" db="EMBL/GenBank/DDBJ databases">
        <title>Genomic Encyclopedia of Type Strains, Phase IV (KMG-IV): sequencing the most valuable type-strain genomes for metagenomic binning, comparative biology and taxonomic classification.</title>
        <authorList>
            <person name="Goeker M."/>
        </authorList>
    </citation>
    <scope>NUCLEOTIDE SEQUENCE [LARGE SCALE GENOMIC DNA]</scope>
    <source>
        <strain evidence="1 2">DSM 105453</strain>
    </source>
</reference>
<comment type="caution">
    <text evidence="1">The sequence shown here is derived from an EMBL/GenBank/DDBJ whole genome shotgun (WGS) entry which is preliminary data.</text>
</comment>
<accession>A0ABS2R8R0</accession>
<protein>
    <submittedName>
        <fullName evidence="1">Uncharacterized protein</fullName>
    </submittedName>
</protein>
<keyword evidence="2" id="KW-1185">Reference proteome</keyword>
<sequence length="219" mass="26175">MITRKGDIEIFQVKPGKQIAFKTFYNGNLKVFNVPYLPSDDNEGSGFIPYEVLFQLSHIFKYMNIHNLVDFDYQDFDMVNTHLEIHSSKKKAKKKFNDEKERFVKYALDEWISKYYEMKLAAEKKTTTEGVENPYSHSYQAKQWIDFFHSKLHELPELHREIIERKYLQIQVSGSYPIDDFVYSEMHIGRTFYYERKKEALYWLGLALWTKGEKEEASS</sequence>
<name>A0ABS2R8R0_9BACI</name>
<dbReference type="RefSeq" id="WP_205179710.1">
    <property type="nucleotide sequence ID" value="NZ_JAFBFH010000021.1"/>
</dbReference>
<gene>
    <name evidence="1" type="ORF">JOC94_003046</name>
</gene>
<dbReference type="EMBL" id="JAFBFH010000021">
    <property type="protein sequence ID" value="MBM7716035.1"/>
    <property type="molecule type" value="Genomic_DNA"/>
</dbReference>
<evidence type="ECO:0000313" key="1">
    <source>
        <dbReference type="EMBL" id="MBM7716035.1"/>
    </source>
</evidence>
<dbReference type="Proteomes" id="UP000823485">
    <property type="component" value="Unassembled WGS sequence"/>
</dbReference>
<organism evidence="1 2">
    <name type="scientific">Siminovitchia thermophila</name>
    <dbReference type="NCBI Taxonomy" id="1245522"/>
    <lineage>
        <taxon>Bacteria</taxon>
        <taxon>Bacillati</taxon>
        <taxon>Bacillota</taxon>
        <taxon>Bacilli</taxon>
        <taxon>Bacillales</taxon>
        <taxon>Bacillaceae</taxon>
        <taxon>Siminovitchia</taxon>
    </lineage>
</organism>
<proteinExistence type="predicted"/>
<evidence type="ECO:0000313" key="2">
    <source>
        <dbReference type="Proteomes" id="UP000823485"/>
    </source>
</evidence>